<evidence type="ECO:0000313" key="2">
    <source>
        <dbReference type="EMBL" id="CAG9103205.1"/>
    </source>
</evidence>
<feature type="region of interest" description="Disordered" evidence="1">
    <location>
        <begin position="97"/>
        <end position="118"/>
    </location>
</feature>
<feature type="region of interest" description="Disordered" evidence="1">
    <location>
        <begin position="48"/>
        <end position="74"/>
    </location>
</feature>
<accession>A0A8S4DQ01</accession>
<feature type="compositionally biased region" description="Basic and acidic residues" evidence="1">
    <location>
        <begin position="61"/>
        <end position="74"/>
    </location>
</feature>
<gene>
    <name evidence="2" type="ORF">PLXY2_LOCUS2915</name>
</gene>
<dbReference type="Proteomes" id="UP000653454">
    <property type="component" value="Unassembled WGS sequence"/>
</dbReference>
<sequence length="220" mass="24289">MSPAAAPGRAQSTESAERDSCTGCEGERARRTRLNPLVQWRRYSYGMSPAAAPGRAQSTESAERDSCTGCEGERARRLRESQLKPLVQWRRYSYGMSPAAAPGRAQSTESAERDSCTGCEGERARRTRVASLALHWEMALHLKPLVQWRRYSYGMSPAAAPGRAQSTESAERDSCTGCEGERARRTRVASLALHWEMALHVCHCVIGSHIHLGLVSQLRT</sequence>
<organism evidence="2 3">
    <name type="scientific">Plutella xylostella</name>
    <name type="common">Diamondback moth</name>
    <name type="synonym">Plutella maculipennis</name>
    <dbReference type="NCBI Taxonomy" id="51655"/>
    <lineage>
        <taxon>Eukaryota</taxon>
        <taxon>Metazoa</taxon>
        <taxon>Ecdysozoa</taxon>
        <taxon>Arthropoda</taxon>
        <taxon>Hexapoda</taxon>
        <taxon>Insecta</taxon>
        <taxon>Pterygota</taxon>
        <taxon>Neoptera</taxon>
        <taxon>Endopterygota</taxon>
        <taxon>Lepidoptera</taxon>
        <taxon>Glossata</taxon>
        <taxon>Ditrysia</taxon>
        <taxon>Yponomeutoidea</taxon>
        <taxon>Plutellidae</taxon>
        <taxon>Plutella</taxon>
    </lineage>
</organism>
<comment type="caution">
    <text evidence="2">The sequence shown here is derived from an EMBL/GenBank/DDBJ whole genome shotgun (WGS) entry which is preliminary data.</text>
</comment>
<reference evidence="2" key="1">
    <citation type="submission" date="2020-11" db="EMBL/GenBank/DDBJ databases">
        <authorList>
            <person name="Whiteford S."/>
        </authorList>
    </citation>
    <scope>NUCLEOTIDE SEQUENCE</scope>
</reference>
<dbReference type="AlphaFoldDB" id="A0A8S4DQ01"/>
<evidence type="ECO:0000256" key="1">
    <source>
        <dbReference type="SAM" id="MobiDB-lite"/>
    </source>
</evidence>
<name>A0A8S4DQ01_PLUXY</name>
<protein>
    <submittedName>
        <fullName evidence="2">(diamondback moth) hypothetical protein</fullName>
    </submittedName>
</protein>
<dbReference type="EMBL" id="CAJHNJ030000007">
    <property type="protein sequence ID" value="CAG9103205.1"/>
    <property type="molecule type" value="Genomic_DNA"/>
</dbReference>
<feature type="region of interest" description="Disordered" evidence="1">
    <location>
        <begin position="159"/>
        <end position="178"/>
    </location>
</feature>
<feature type="region of interest" description="Disordered" evidence="1">
    <location>
        <begin position="1"/>
        <end position="28"/>
    </location>
</feature>
<proteinExistence type="predicted"/>
<keyword evidence="3" id="KW-1185">Reference proteome</keyword>
<feature type="compositionally biased region" description="Basic and acidic residues" evidence="1">
    <location>
        <begin position="15"/>
        <end position="28"/>
    </location>
</feature>
<evidence type="ECO:0000313" key="3">
    <source>
        <dbReference type="Proteomes" id="UP000653454"/>
    </source>
</evidence>
<feature type="compositionally biased region" description="Basic and acidic residues" evidence="1">
    <location>
        <begin position="169"/>
        <end position="178"/>
    </location>
</feature>